<dbReference type="PANTHER" id="PTHR11802">
    <property type="entry name" value="SERINE PROTEASE FAMILY S10 SERINE CARBOXYPEPTIDASE"/>
    <property type="match status" value="1"/>
</dbReference>
<keyword evidence="5" id="KW-0378">Hydrolase</keyword>
<feature type="region of interest" description="Disordered" evidence="7">
    <location>
        <begin position="25"/>
        <end position="44"/>
    </location>
</feature>
<evidence type="ECO:0000256" key="8">
    <source>
        <dbReference type="SAM" id="SignalP"/>
    </source>
</evidence>
<accession>A0A023FLP1</accession>
<dbReference type="Pfam" id="PF00450">
    <property type="entry name" value="Peptidase_S10"/>
    <property type="match status" value="1"/>
</dbReference>
<dbReference type="Gene3D" id="3.40.50.1820">
    <property type="entry name" value="alpha/beta hydrolase"/>
    <property type="match status" value="1"/>
</dbReference>
<dbReference type="GO" id="GO:0006508">
    <property type="term" value="P:proteolysis"/>
    <property type="evidence" value="ECO:0007669"/>
    <property type="project" value="UniProtKB-KW"/>
</dbReference>
<evidence type="ECO:0000256" key="3">
    <source>
        <dbReference type="ARBA" id="ARBA00022670"/>
    </source>
</evidence>
<dbReference type="EMBL" id="GBBK01001686">
    <property type="protein sequence ID" value="JAC22796.1"/>
    <property type="molecule type" value="mRNA"/>
</dbReference>
<evidence type="ECO:0000256" key="6">
    <source>
        <dbReference type="ARBA" id="ARBA00023180"/>
    </source>
</evidence>
<keyword evidence="2 9" id="KW-0121">Carboxypeptidase</keyword>
<sequence>MELASLWRCLVLAGSLCLATGNDSPLAQEGSQQPPNPSSTDSGPLFLTPWIKNCSYKEARDKSKLDIFKLQHVTANAYSGFITVNEETKNNLFFIFIEAENNADKAPLMLWTPGGPGLPVLLSLLLQNGPVQLDATGRNLTRRQLTIQNNMSVIYLDAPVGAGYSFTKNPAGYATQMENITKDIKDFLNQFLEVFQEYRNRDFYAGGDSYAARYSVALAYEMLKKPEEVPLKFQGVIGGVGFLAPILDLADSSDFLLQTSMLNTDGHAQFKSYFETMRKLTAKFDLGNYTMALGILFSTIFTSQPKTLFQNLTLYNSHASPLYTERPLLMTLSFVFADNPQFKISIHAGENTSLQYSNEALQKSLIFDWLVDVTEKVEYVLNNTRVLFYTGQLDALFPSANSQAYFEKLNWAHSEKYRKAERDLWPPYGRYLPLPENITLPLSASGYTKSAGNFTSAVVLGMGHYAGFDKPAEIYKLILDFLEKKIAFSSQQVQ</sequence>
<organism evidence="9">
    <name type="scientific">Amblyomma cajennense</name>
    <name type="common">Cayenne tick</name>
    <name type="synonym">Acarus cajennensis</name>
    <dbReference type="NCBI Taxonomy" id="34607"/>
    <lineage>
        <taxon>Eukaryota</taxon>
        <taxon>Metazoa</taxon>
        <taxon>Ecdysozoa</taxon>
        <taxon>Arthropoda</taxon>
        <taxon>Chelicerata</taxon>
        <taxon>Arachnida</taxon>
        <taxon>Acari</taxon>
        <taxon>Parasitiformes</taxon>
        <taxon>Ixodida</taxon>
        <taxon>Ixodoidea</taxon>
        <taxon>Ixodidae</taxon>
        <taxon>Amblyomminae</taxon>
        <taxon>Amblyomma</taxon>
    </lineage>
</organism>
<evidence type="ECO:0000256" key="4">
    <source>
        <dbReference type="ARBA" id="ARBA00022729"/>
    </source>
</evidence>
<evidence type="ECO:0000256" key="2">
    <source>
        <dbReference type="ARBA" id="ARBA00022645"/>
    </source>
</evidence>
<reference evidence="9" key="1">
    <citation type="submission" date="2014-03" db="EMBL/GenBank/DDBJ databases">
        <title>The sialotranscriptome of Amblyomma triste, Amblyomma parvum and Amblyomma cajennense ticks, uncovered by 454-based RNA-seq.</title>
        <authorList>
            <person name="Garcia G.R."/>
            <person name="Gardinassi L.G."/>
            <person name="Ribeiro J.M."/>
            <person name="Anatriello E."/>
            <person name="Ferreira B.R."/>
            <person name="Moreira H.N."/>
            <person name="Mafra C."/>
            <person name="Olegario M.M."/>
            <person name="Szabo P.J."/>
            <person name="Miranda-Santos I.K."/>
            <person name="Maruyama S.R."/>
        </authorList>
    </citation>
    <scope>NUCLEOTIDE SEQUENCE</scope>
    <source>
        <strain evidence="9">Uberlandia</strain>
        <tissue evidence="9">Salivary glands</tissue>
    </source>
</reference>
<feature type="chain" id="PRO_5001519912" evidence="8">
    <location>
        <begin position="22"/>
        <end position="494"/>
    </location>
</feature>
<evidence type="ECO:0000256" key="7">
    <source>
        <dbReference type="SAM" id="MobiDB-lite"/>
    </source>
</evidence>
<keyword evidence="3" id="KW-0645">Protease</keyword>
<dbReference type="PRINTS" id="PR00724">
    <property type="entry name" value="CRBOXYPTASEC"/>
</dbReference>
<evidence type="ECO:0000256" key="5">
    <source>
        <dbReference type="ARBA" id="ARBA00022801"/>
    </source>
</evidence>
<dbReference type="SUPFAM" id="SSF53474">
    <property type="entry name" value="alpha/beta-Hydrolases"/>
    <property type="match status" value="1"/>
</dbReference>
<protein>
    <submittedName>
        <fullName evidence="9">Putative serine carboxypeptidase lysosomal cathepsin a</fullName>
    </submittedName>
</protein>
<evidence type="ECO:0000256" key="1">
    <source>
        <dbReference type="ARBA" id="ARBA00009431"/>
    </source>
</evidence>
<dbReference type="AlphaFoldDB" id="A0A023FLP1"/>
<evidence type="ECO:0000313" key="9">
    <source>
        <dbReference type="EMBL" id="JAC22796.1"/>
    </source>
</evidence>
<dbReference type="GO" id="GO:0004185">
    <property type="term" value="F:serine-type carboxypeptidase activity"/>
    <property type="evidence" value="ECO:0007669"/>
    <property type="project" value="InterPro"/>
</dbReference>
<proteinExistence type="evidence at transcript level"/>
<comment type="similarity">
    <text evidence="1">Belongs to the peptidase S10 family.</text>
</comment>
<name>A0A023FLP1_AMBCJ</name>
<keyword evidence="6" id="KW-0325">Glycoprotein</keyword>
<keyword evidence="4 8" id="KW-0732">Signal</keyword>
<feature type="signal peptide" evidence="8">
    <location>
        <begin position="1"/>
        <end position="21"/>
    </location>
</feature>
<feature type="compositionally biased region" description="Polar residues" evidence="7">
    <location>
        <begin position="25"/>
        <end position="42"/>
    </location>
</feature>
<dbReference type="PANTHER" id="PTHR11802:SF472">
    <property type="entry name" value="SERINE CARBOXYPEPTIDASE CPVL-RELATED"/>
    <property type="match status" value="1"/>
</dbReference>
<dbReference type="InterPro" id="IPR029058">
    <property type="entry name" value="AB_hydrolase_fold"/>
</dbReference>
<dbReference type="InterPro" id="IPR001563">
    <property type="entry name" value="Peptidase_S10"/>
</dbReference>